<feature type="domain" description="NAD-dependent epimerase/dehydratase" evidence="1">
    <location>
        <begin position="4"/>
        <end position="255"/>
    </location>
</feature>
<evidence type="ECO:0000259" key="1">
    <source>
        <dbReference type="Pfam" id="PF01370"/>
    </source>
</evidence>
<proteinExistence type="predicted"/>
<evidence type="ECO:0000313" key="2">
    <source>
        <dbReference type="EMBL" id="MEX6428409.1"/>
    </source>
</evidence>
<dbReference type="PANTHER" id="PTHR43245">
    <property type="entry name" value="BIFUNCTIONAL POLYMYXIN RESISTANCE PROTEIN ARNA"/>
    <property type="match status" value="1"/>
</dbReference>
<dbReference type="InterPro" id="IPR001509">
    <property type="entry name" value="Epimerase_deHydtase"/>
</dbReference>
<dbReference type="Gene3D" id="3.40.50.720">
    <property type="entry name" value="NAD(P)-binding Rossmann-like Domain"/>
    <property type="match status" value="1"/>
</dbReference>
<keyword evidence="3" id="KW-1185">Reference proteome</keyword>
<comment type="caution">
    <text evidence="2">The sequence shown here is derived from an EMBL/GenBank/DDBJ whole genome shotgun (WGS) entry which is preliminary data.</text>
</comment>
<dbReference type="Proteomes" id="UP001560267">
    <property type="component" value="Unassembled WGS sequence"/>
</dbReference>
<protein>
    <submittedName>
        <fullName evidence="2">NAD-dependent epimerase/dehydratase family protein</fullName>
    </submittedName>
</protein>
<dbReference type="Pfam" id="PF01370">
    <property type="entry name" value="Epimerase"/>
    <property type="match status" value="1"/>
</dbReference>
<dbReference type="PANTHER" id="PTHR43245:SF13">
    <property type="entry name" value="UDP-D-APIOSE_UDP-D-XYLOSE SYNTHASE 2"/>
    <property type="match status" value="1"/>
</dbReference>
<dbReference type="Gene3D" id="3.90.25.10">
    <property type="entry name" value="UDP-galactose 4-epimerase, domain 1"/>
    <property type="match status" value="1"/>
</dbReference>
<gene>
    <name evidence="2" type="ORF">AB6A68_00935</name>
</gene>
<dbReference type="InterPro" id="IPR036291">
    <property type="entry name" value="NAD(P)-bd_dom_sf"/>
</dbReference>
<dbReference type="InterPro" id="IPR050177">
    <property type="entry name" value="Lipid_A_modif_metabolic_enz"/>
</dbReference>
<reference evidence="2 3" key="1">
    <citation type="submission" date="2024-07" db="EMBL/GenBank/DDBJ databases">
        <title>Draft Genome Sequence of Ferrimicrobium acidiphilum Strain YE2023, Isolated from a Pulp of Bioleach Reactor.</title>
        <authorList>
            <person name="Elkina Y.A."/>
            <person name="Bulaeva A.G."/>
            <person name="Beletsky A.V."/>
            <person name="Mardanov A.V."/>
        </authorList>
    </citation>
    <scope>NUCLEOTIDE SEQUENCE [LARGE SCALE GENOMIC DNA]</scope>
    <source>
        <strain evidence="2 3">YE2023</strain>
    </source>
</reference>
<evidence type="ECO:0000313" key="3">
    <source>
        <dbReference type="Proteomes" id="UP001560267"/>
    </source>
</evidence>
<dbReference type="EMBL" id="JBFSHR010000002">
    <property type="protein sequence ID" value="MEX6428409.1"/>
    <property type="molecule type" value="Genomic_DNA"/>
</dbReference>
<sequence>MRRVLITGGAGFVGRHFTRHFLEAGDDVVVVDPVAAATGGVDPDVGWPLFDPREYERFHYLRQDCREYFHRNPHEHFDLVLHLAAMVGGRLMIEHNPLAIADDLSIDAEYWQWATQARPAKTICFSSSAAYPIRLQREENYVLLSEDMIDFGDDIGMPDMSYGWAKLTCEYLARLANERHGLASVCYRPFSGYGVDQDDTYPFPSICKRALAGSPDEPLVVWGSGRQMRDFIHIDDCVRGVITTMDSVDDGGAINLSTGVLTSFLEFGALAVRACGYETQVRGRDDRPVGVFARGGDIAKQTALGFQASISFTDGVESAISQLRDRSRA</sequence>
<accession>A0ABV3XZH9</accession>
<organism evidence="2 3">
    <name type="scientific">Ferrimicrobium acidiphilum</name>
    <dbReference type="NCBI Taxonomy" id="121039"/>
    <lineage>
        <taxon>Bacteria</taxon>
        <taxon>Bacillati</taxon>
        <taxon>Actinomycetota</taxon>
        <taxon>Acidimicrobiia</taxon>
        <taxon>Acidimicrobiales</taxon>
        <taxon>Acidimicrobiaceae</taxon>
        <taxon>Ferrimicrobium</taxon>
    </lineage>
</organism>
<name>A0ABV3XZH9_9ACTN</name>
<dbReference type="SUPFAM" id="SSF51735">
    <property type="entry name" value="NAD(P)-binding Rossmann-fold domains"/>
    <property type="match status" value="1"/>
</dbReference>
<dbReference type="RefSeq" id="WP_276942822.1">
    <property type="nucleotide sequence ID" value="NZ_DAHZQW010000051.1"/>
</dbReference>